<reference evidence="1" key="1">
    <citation type="journal article" date="2016" name="Sci. Rep.">
        <title>Molecular characterization of firefly nuptial gifts: a multi-omics approach sheds light on postcopulatory sexual selection.</title>
        <authorList>
            <person name="Al-Wathiqui N."/>
            <person name="Fallon T.R."/>
            <person name="South A."/>
            <person name="Weng J.K."/>
            <person name="Lewis S.M."/>
        </authorList>
    </citation>
    <scope>NUCLEOTIDE SEQUENCE</scope>
</reference>
<name>A0A1Y1MEX1_PHOPY</name>
<organism evidence="1">
    <name type="scientific">Photinus pyralis</name>
    <name type="common">Common eastern firefly</name>
    <name type="synonym">Lampyris pyralis</name>
    <dbReference type="NCBI Taxonomy" id="7054"/>
    <lineage>
        <taxon>Eukaryota</taxon>
        <taxon>Metazoa</taxon>
        <taxon>Ecdysozoa</taxon>
        <taxon>Arthropoda</taxon>
        <taxon>Hexapoda</taxon>
        <taxon>Insecta</taxon>
        <taxon>Pterygota</taxon>
        <taxon>Neoptera</taxon>
        <taxon>Endopterygota</taxon>
        <taxon>Coleoptera</taxon>
        <taxon>Polyphaga</taxon>
        <taxon>Elateriformia</taxon>
        <taxon>Elateroidea</taxon>
        <taxon>Lampyridae</taxon>
        <taxon>Lampyrinae</taxon>
        <taxon>Photinus</taxon>
    </lineage>
</organism>
<accession>A0A1Y1MEX1</accession>
<protein>
    <submittedName>
        <fullName evidence="1">Uncharacterized protein</fullName>
    </submittedName>
</protein>
<proteinExistence type="predicted"/>
<dbReference type="EMBL" id="GEZM01033284">
    <property type="protein sequence ID" value="JAV84284.1"/>
    <property type="molecule type" value="Transcribed_RNA"/>
</dbReference>
<sequence length="170" mass="19414">METEPWARGDRDAVGNTEVCKILPPPMSWKFCSNLHFHCQRLYGDGAVGHQVIVMLLEMCEEMCHLVLGKGYRAFAFYYLPKMKFATTTLERNTRASGMLPPPLSHGNFVAIVPLYCQRIYGDGSVRHRVIALLLEMCNFSILRKGYYAFITTLERNTRVCEILPLPLSH</sequence>
<dbReference type="AlphaFoldDB" id="A0A1Y1MEX1"/>
<dbReference type="EMBL" id="GEZM01033285">
    <property type="protein sequence ID" value="JAV84283.1"/>
    <property type="molecule type" value="Transcribed_RNA"/>
</dbReference>
<evidence type="ECO:0000313" key="1">
    <source>
        <dbReference type="EMBL" id="JAV84284.1"/>
    </source>
</evidence>